<sequence length="77" mass="8917">MSEDEESLELVKDHSANPLSTPTQTLKANLHKESDKSKFTFGDQLKAKVKRFIRSYSIDYTNWRIKSLKVLQLSSEE</sequence>
<evidence type="ECO:0000313" key="2">
    <source>
        <dbReference type="EMBL" id="RCH92409.1"/>
    </source>
</evidence>
<accession>A0A367JRB9</accession>
<proteinExistence type="predicted"/>
<comment type="caution">
    <text evidence="2">The sequence shown here is derived from an EMBL/GenBank/DDBJ whole genome shotgun (WGS) entry which is preliminary data.</text>
</comment>
<dbReference type="AlphaFoldDB" id="A0A367JRB9"/>
<feature type="region of interest" description="Disordered" evidence="1">
    <location>
        <begin position="1"/>
        <end position="25"/>
    </location>
</feature>
<organism evidence="2 3">
    <name type="scientific">Rhizopus azygosporus</name>
    <name type="common">Rhizopus microsporus var. azygosporus</name>
    <dbReference type="NCBI Taxonomy" id="86630"/>
    <lineage>
        <taxon>Eukaryota</taxon>
        <taxon>Fungi</taxon>
        <taxon>Fungi incertae sedis</taxon>
        <taxon>Mucoromycota</taxon>
        <taxon>Mucoromycotina</taxon>
        <taxon>Mucoromycetes</taxon>
        <taxon>Mucorales</taxon>
        <taxon>Mucorineae</taxon>
        <taxon>Rhizopodaceae</taxon>
        <taxon>Rhizopus</taxon>
    </lineage>
</organism>
<protein>
    <submittedName>
        <fullName evidence="2">Uncharacterized protein</fullName>
    </submittedName>
</protein>
<dbReference type="EMBL" id="PJQL01000832">
    <property type="protein sequence ID" value="RCH92409.1"/>
    <property type="molecule type" value="Genomic_DNA"/>
</dbReference>
<evidence type="ECO:0000256" key="1">
    <source>
        <dbReference type="SAM" id="MobiDB-lite"/>
    </source>
</evidence>
<dbReference type="Proteomes" id="UP000252139">
    <property type="component" value="Unassembled WGS sequence"/>
</dbReference>
<gene>
    <name evidence="2" type="ORF">CU097_008849</name>
</gene>
<name>A0A367JRB9_RHIAZ</name>
<keyword evidence="3" id="KW-1185">Reference proteome</keyword>
<reference evidence="2 3" key="1">
    <citation type="journal article" date="2018" name="G3 (Bethesda)">
        <title>Phylogenetic and Phylogenomic Definition of Rhizopus Species.</title>
        <authorList>
            <person name="Gryganskyi A.P."/>
            <person name="Golan J."/>
            <person name="Dolatabadi S."/>
            <person name="Mondo S."/>
            <person name="Robb S."/>
            <person name="Idnurm A."/>
            <person name="Muszewska A."/>
            <person name="Steczkiewicz K."/>
            <person name="Masonjones S."/>
            <person name="Liao H.L."/>
            <person name="Gajdeczka M.T."/>
            <person name="Anike F."/>
            <person name="Vuek A."/>
            <person name="Anishchenko I.M."/>
            <person name="Voigt K."/>
            <person name="de Hoog G.S."/>
            <person name="Smith M.E."/>
            <person name="Heitman J."/>
            <person name="Vilgalys R."/>
            <person name="Stajich J.E."/>
        </authorList>
    </citation>
    <scope>NUCLEOTIDE SEQUENCE [LARGE SCALE GENOMIC DNA]</scope>
    <source>
        <strain evidence="2 3">CBS 357.93</strain>
    </source>
</reference>
<evidence type="ECO:0000313" key="3">
    <source>
        <dbReference type="Proteomes" id="UP000252139"/>
    </source>
</evidence>
<dbReference type="OrthoDB" id="10278654at2759"/>